<reference evidence="1 2" key="1">
    <citation type="submission" date="2020-04" db="EMBL/GenBank/DDBJ databases">
        <authorList>
            <person name="De Canck E."/>
        </authorList>
    </citation>
    <scope>NUCLEOTIDE SEQUENCE [LARGE SCALE GENOMIC DNA]</scope>
    <source>
        <strain evidence="1 2">LMG 29542</strain>
    </source>
</reference>
<evidence type="ECO:0000313" key="1">
    <source>
        <dbReference type="EMBL" id="CAB3749330.1"/>
    </source>
</evidence>
<name>A0A6J5D4X2_9BURK</name>
<accession>A0A6J5D4X2</accession>
<sequence>MTFALMFPNRLRQLWRTAPLRRFLLLVLVACLMPALTGCGLFGSSGDKVKWSQMTFTASDDLNNNAPVAVDVVLVSDRTLLDRIADLPASKWFSARADLAATFPQGLRYRSWEMVPGQRLDVPGDTFTGPRVAAAFVFANYQGPGAHRVRIDTFSGRMVVLLNGTAFTVSASQ</sequence>
<evidence type="ECO:0008006" key="3">
    <source>
        <dbReference type="Google" id="ProtNLM"/>
    </source>
</evidence>
<dbReference type="RefSeq" id="WP_343052855.1">
    <property type="nucleotide sequence ID" value="NZ_CADIKH010000004.1"/>
</dbReference>
<dbReference type="EMBL" id="CADIKH010000004">
    <property type="protein sequence ID" value="CAB3749330.1"/>
    <property type="molecule type" value="Genomic_DNA"/>
</dbReference>
<keyword evidence="2" id="KW-1185">Reference proteome</keyword>
<gene>
    <name evidence="1" type="ORF">LMG29542_00946</name>
</gene>
<dbReference type="Proteomes" id="UP000494363">
    <property type="component" value="Unassembled WGS sequence"/>
</dbReference>
<protein>
    <recommendedName>
        <fullName evidence="3">Type VI secretion system protein</fullName>
    </recommendedName>
</protein>
<organism evidence="1 2">
    <name type="scientific">Paraburkholderia humisilvae</name>
    <dbReference type="NCBI Taxonomy" id="627669"/>
    <lineage>
        <taxon>Bacteria</taxon>
        <taxon>Pseudomonadati</taxon>
        <taxon>Pseudomonadota</taxon>
        <taxon>Betaproteobacteria</taxon>
        <taxon>Burkholderiales</taxon>
        <taxon>Burkholderiaceae</taxon>
        <taxon>Paraburkholderia</taxon>
    </lineage>
</organism>
<evidence type="ECO:0000313" key="2">
    <source>
        <dbReference type="Proteomes" id="UP000494363"/>
    </source>
</evidence>
<proteinExistence type="predicted"/>
<dbReference type="AlphaFoldDB" id="A0A6J5D4X2"/>